<protein>
    <submittedName>
        <fullName evidence="1">Uncharacterized protein</fullName>
    </submittedName>
</protein>
<comment type="caution">
    <text evidence="1">The sequence shown here is derived from an EMBL/GenBank/DDBJ whole genome shotgun (WGS) entry which is preliminary data.</text>
</comment>
<sequence>MTAVTGLPVRFYWPLHGVFFRKLTGDCRVEAGGSILTAGVVFGEPCRAAVQAALIRASNHLVRGSLRNRTHNNLIQVDVVRH</sequence>
<dbReference type="EMBL" id="JAATJL010000001">
    <property type="protein sequence ID" value="NJC22492.1"/>
    <property type="molecule type" value="Genomic_DNA"/>
</dbReference>
<name>A0A846RPH3_9MICC</name>
<dbReference type="AlphaFoldDB" id="A0A846RPH3"/>
<dbReference type="Proteomes" id="UP000547458">
    <property type="component" value="Unassembled WGS sequence"/>
</dbReference>
<proteinExistence type="predicted"/>
<keyword evidence="2" id="KW-1185">Reference proteome</keyword>
<accession>A0A846RPH3</accession>
<evidence type="ECO:0000313" key="2">
    <source>
        <dbReference type="Proteomes" id="UP000547458"/>
    </source>
</evidence>
<gene>
    <name evidence="1" type="ORF">BJ994_001568</name>
</gene>
<reference evidence="1 2" key="1">
    <citation type="submission" date="2020-03" db="EMBL/GenBank/DDBJ databases">
        <title>Sequencing the genomes of 1000 actinobacteria strains.</title>
        <authorList>
            <person name="Klenk H.-P."/>
        </authorList>
    </citation>
    <scope>NUCLEOTIDE SEQUENCE [LARGE SCALE GENOMIC DNA]</scope>
    <source>
        <strain evidence="1 2">DSM 16403</strain>
    </source>
</reference>
<evidence type="ECO:0000313" key="1">
    <source>
        <dbReference type="EMBL" id="NJC22492.1"/>
    </source>
</evidence>
<organism evidence="1 2">
    <name type="scientific">Arthrobacter pigmenti</name>
    <dbReference type="NCBI Taxonomy" id="271432"/>
    <lineage>
        <taxon>Bacteria</taxon>
        <taxon>Bacillati</taxon>
        <taxon>Actinomycetota</taxon>
        <taxon>Actinomycetes</taxon>
        <taxon>Micrococcales</taxon>
        <taxon>Micrococcaceae</taxon>
        <taxon>Arthrobacter</taxon>
    </lineage>
</organism>